<dbReference type="AlphaFoldDB" id="A0A4C1T2N2"/>
<reference evidence="2 3" key="1">
    <citation type="journal article" date="2019" name="Commun. Biol.">
        <title>The bagworm genome reveals a unique fibroin gene that provides high tensile strength.</title>
        <authorList>
            <person name="Kono N."/>
            <person name="Nakamura H."/>
            <person name="Ohtoshi R."/>
            <person name="Tomita M."/>
            <person name="Numata K."/>
            <person name="Arakawa K."/>
        </authorList>
    </citation>
    <scope>NUCLEOTIDE SEQUENCE [LARGE SCALE GENOMIC DNA]</scope>
</reference>
<organism evidence="2 3">
    <name type="scientific">Eumeta variegata</name>
    <name type="common">Bagworm moth</name>
    <name type="synonym">Eumeta japonica</name>
    <dbReference type="NCBI Taxonomy" id="151549"/>
    <lineage>
        <taxon>Eukaryota</taxon>
        <taxon>Metazoa</taxon>
        <taxon>Ecdysozoa</taxon>
        <taxon>Arthropoda</taxon>
        <taxon>Hexapoda</taxon>
        <taxon>Insecta</taxon>
        <taxon>Pterygota</taxon>
        <taxon>Neoptera</taxon>
        <taxon>Endopterygota</taxon>
        <taxon>Lepidoptera</taxon>
        <taxon>Glossata</taxon>
        <taxon>Ditrysia</taxon>
        <taxon>Tineoidea</taxon>
        <taxon>Psychidae</taxon>
        <taxon>Oiketicinae</taxon>
        <taxon>Eumeta</taxon>
    </lineage>
</organism>
<gene>
    <name evidence="2" type="ORF">EVAR_2815_1</name>
</gene>
<proteinExistence type="predicted"/>
<keyword evidence="3" id="KW-1185">Reference proteome</keyword>
<evidence type="ECO:0000256" key="1">
    <source>
        <dbReference type="SAM" id="MobiDB-lite"/>
    </source>
</evidence>
<protein>
    <submittedName>
        <fullName evidence="2">Uncharacterized protein</fullName>
    </submittedName>
</protein>
<feature type="region of interest" description="Disordered" evidence="1">
    <location>
        <begin position="1"/>
        <end position="21"/>
    </location>
</feature>
<evidence type="ECO:0000313" key="3">
    <source>
        <dbReference type="Proteomes" id="UP000299102"/>
    </source>
</evidence>
<dbReference type="EMBL" id="BGZK01000027">
    <property type="protein sequence ID" value="GBP07708.1"/>
    <property type="molecule type" value="Genomic_DNA"/>
</dbReference>
<sequence length="68" mass="7469">MSIILPTHRKNPYSEAKKSEGAGLRGGAEIAVTDAVRRIIATDRTAEPFMMRLSLESKGAFRAIFGYI</sequence>
<dbReference type="Proteomes" id="UP000299102">
    <property type="component" value="Unassembled WGS sequence"/>
</dbReference>
<evidence type="ECO:0000313" key="2">
    <source>
        <dbReference type="EMBL" id="GBP07708.1"/>
    </source>
</evidence>
<name>A0A4C1T2N2_EUMVA</name>
<comment type="caution">
    <text evidence="2">The sequence shown here is derived from an EMBL/GenBank/DDBJ whole genome shotgun (WGS) entry which is preliminary data.</text>
</comment>
<accession>A0A4C1T2N2</accession>